<evidence type="ECO:0000313" key="2">
    <source>
        <dbReference type="EMBL" id="AQU70019.1"/>
    </source>
</evidence>
<keyword evidence="1" id="KW-0812">Transmembrane</keyword>
<dbReference type="NCBIfam" id="NF046119">
    <property type="entry name" value="memb_SCO4225"/>
    <property type="match status" value="1"/>
</dbReference>
<accession>A0A1U9R105</accession>
<evidence type="ECO:0000313" key="3">
    <source>
        <dbReference type="Proteomes" id="UP000189677"/>
    </source>
</evidence>
<keyword evidence="1" id="KW-1133">Transmembrane helix</keyword>
<dbReference type="Pfam" id="PF25637">
    <property type="entry name" value="DUF7942"/>
    <property type="match status" value="1"/>
</dbReference>
<evidence type="ECO:0000256" key="1">
    <source>
        <dbReference type="SAM" id="Phobius"/>
    </source>
</evidence>
<proteinExistence type="predicted"/>
<dbReference type="Proteomes" id="UP000189677">
    <property type="component" value="Chromosome"/>
</dbReference>
<feature type="transmembrane region" description="Helical" evidence="1">
    <location>
        <begin position="86"/>
        <end position="107"/>
    </location>
</feature>
<sequence>MKSGRLNALARLAKGRTRLVHDNRASRIYLALVAAAAVLVTVDTLFVHTDDASFAGVWLFALAAPTVFLFFAGGSAIGESFASSSAFGYVALIASVLVQAAAIGAFVRLLNDRTGHVRTPREA</sequence>
<keyword evidence="3" id="KW-1185">Reference proteome</keyword>
<dbReference type="EMBL" id="CP018047">
    <property type="protein sequence ID" value="AQU70019.1"/>
    <property type="molecule type" value="Genomic_DNA"/>
</dbReference>
<protein>
    <submittedName>
        <fullName evidence="2">Uncharacterized protein</fullName>
    </submittedName>
</protein>
<dbReference type="RefSeq" id="WP_078078691.1">
    <property type="nucleotide sequence ID" value="NZ_CP018047.1"/>
</dbReference>
<dbReference type="KEGG" id="snw:BBN63_31390"/>
<feature type="transmembrane region" description="Helical" evidence="1">
    <location>
        <begin position="28"/>
        <end position="48"/>
    </location>
</feature>
<feature type="transmembrane region" description="Helical" evidence="1">
    <location>
        <begin position="54"/>
        <end position="74"/>
    </location>
</feature>
<organism evidence="2 3">
    <name type="scientific">Streptomyces niveus</name>
    <name type="common">Streptomyces spheroides</name>
    <dbReference type="NCBI Taxonomy" id="193462"/>
    <lineage>
        <taxon>Bacteria</taxon>
        <taxon>Bacillati</taxon>
        <taxon>Actinomycetota</taxon>
        <taxon>Actinomycetes</taxon>
        <taxon>Kitasatosporales</taxon>
        <taxon>Streptomycetaceae</taxon>
        <taxon>Streptomyces</taxon>
    </lineage>
</organism>
<dbReference type="AlphaFoldDB" id="A0A1U9R105"/>
<dbReference type="InterPro" id="IPR057702">
    <property type="entry name" value="DUF7942"/>
</dbReference>
<keyword evidence="1" id="KW-0472">Membrane</keyword>
<gene>
    <name evidence="2" type="ORF">BBN63_31390</name>
</gene>
<name>A0A1U9R105_STRNV</name>
<reference evidence="2 3" key="1">
    <citation type="submission" date="2016-11" db="EMBL/GenBank/DDBJ databases">
        <title>Complete genome sequence of Streptomyces niveus SCSIO 3406.</title>
        <authorList>
            <person name="Zhu Q."/>
            <person name="Cheng W."/>
            <person name="Song Y."/>
            <person name="Li Q."/>
            <person name="Ju J."/>
        </authorList>
    </citation>
    <scope>NUCLEOTIDE SEQUENCE [LARGE SCALE GENOMIC DNA]</scope>
    <source>
        <strain evidence="2 3">SCSIO 3406</strain>
    </source>
</reference>